<evidence type="ECO:0000259" key="1">
    <source>
        <dbReference type="SMART" id="SM00421"/>
    </source>
</evidence>
<comment type="caution">
    <text evidence="2">The sequence shown here is derived from an EMBL/GenBank/DDBJ whole genome shotgun (WGS) entry which is preliminary data.</text>
</comment>
<feature type="domain" description="HTH luxR-type" evidence="1">
    <location>
        <begin position="217"/>
        <end position="274"/>
    </location>
</feature>
<dbReference type="Gene3D" id="1.10.10.10">
    <property type="entry name" value="Winged helix-like DNA-binding domain superfamily/Winged helix DNA-binding domain"/>
    <property type="match status" value="1"/>
</dbReference>
<dbReference type="GO" id="GO:0006355">
    <property type="term" value="P:regulation of DNA-templated transcription"/>
    <property type="evidence" value="ECO:0007669"/>
    <property type="project" value="InterPro"/>
</dbReference>
<dbReference type="PATRIC" id="fig|28087.4.peg.392"/>
<dbReference type="Proteomes" id="UP000054621">
    <property type="component" value="Unassembled WGS sequence"/>
</dbReference>
<name>A0A0W0YS85_9GAMM</name>
<gene>
    <name evidence="2" type="ORF">Lsai_0377</name>
</gene>
<proteinExistence type="predicted"/>
<dbReference type="SMART" id="SM00421">
    <property type="entry name" value="HTH_LUXR"/>
    <property type="match status" value="1"/>
</dbReference>
<dbReference type="STRING" id="28087.Lsai_0377"/>
<accession>A0A0W0YS85</accession>
<dbReference type="InterPro" id="IPR016032">
    <property type="entry name" value="Sig_transdc_resp-reg_C-effctor"/>
</dbReference>
<dbReference type="AlphaFoldDB" id="A0A0W0YS85"/>
<dbReference type="GO" id="GO:0003677">
    <property type="term" value="F:DNA binding"/>
    <property type="evidence" value="ECO:0007669"/>
    <property type="project" value="InterPro"/>
</dbReference>
<evidence type="ECO:0000313" key="3">
    <source>
        <dbReference type="Proteomes" id="UP000054621"/>
    </source>
</evidence>
<dbReference type="Pfam" id="PF00196">
    <property type="entry name" value="GerE"/>
    <property type="match status" value="1"/>
</dbReference>
<reference evidence="2 3" key="1">
    <citation type="submission" date="2015-11" db="EMBL/GenBank/DDBJ databases">
        <title>Genomic analysis of 38 Legionella species identifies large and diverse effector repertoires.</title>
        <authorList>
            <person name="Burstein D."/>
            <person name="Amaro F."/>
            <person name="Zusman T."/>
            <person name="Lifshitz Z."/>
            <person name="Cohen O."/>
            <person name="Gilbert J.A."/>
            <person name="Pupko T."/>
            <person name="Shuman H.A."/>
            <person name="Segal G."/>
        </authorList>
    </citation>
    <scope>NUCLEOTIDE SEQUENCE [LARGE SCALE GENOMIC DNA]</scope>
    <source>
        <strain evidence="2 3">Mt.St.Helens-4</strain>
    </source>
</reference>
<organism evidence="2 3">
    <name type="scientific">Legionella sainthelensi</name>
    <dbReference type="NCBI Taxonomy" id="28087"/>
    <lineage>
        <taxon>Bacteria</taxon>
        <taxon>Pseudomonadati</taxon>
        <taxon>Pseudomonadota</taxon>
        <taxon>Gammaproteobacteria</taxon>
        <taxon>Legionellales</taxon>
        <taxon>Legionellaceae</taxon>
        <taxon>Legionella</taxon>
    </lineage>
</organism>
<dbReference type="EMBL" id="LNYV01000004">
    <property type="protein sequence ID" value="KTD59733.1"/>
    <property type="molecule type" value="Genomic_DNA"/>
</dbReference>
<dbReference type="RefSeq" id="WP_027270068.1">
    <property type="nucleotide sequence ID" value="NZ_CAAAJE010000003.1"/>
</dbReference>
<dbReference type="OrthoDB" id="5650388at2"/>
<dbReference type="eggNOG" id="COG2771">
    <property type="taxonomic scope" value="Bacteria"/>
</dbReference>
<protein>
    <submittedName>
        <fullName evidence="2">LuxR family transcriptional regulator</fullName>
    </submittedName>
</protein>
<dbReference type="InterPro" id="IPR000792">
    <property type="entry name" value="Tscrpt_reg_LuxR_C"/>
</dbReference>
<dbReference type="SUPFAM" id="SSF46894">
    <property type="entry name" value="C-terminal effector domain of the bipartite response regulators"/>
    <property type="match status" value="1"/>
</dbReference>
<dbReference type="InterPro" id="IPR036388">
    <property type="entry name" value="WH-like_DNA-bd_sf"/>
</dbReference>
<evidence type="ECO:0000313" key="2">
    <source>
        <dbReference type="EMBL" id="KTD59733.1"/>
    </source>
</evidence>
<sequence length="287" mass="33887">MNAVSTMKSYTSYLFNCYQDIFINTPIDFWGYLYFDFQGRYLQLISENSIITDILSKELFIEQNLCKKNYQHDCFYVCNVDSDNIIASGIKDCLLNRDYTYFVDIIRQDTHRVEMVTFASSHSPNDTNNFIFNNIDFLNMIAANLSNRVRRLHTKDNYLILPKECIIRMNEQICKGSETKKDNLKDLILKSSHQNMVELIKDEVFDYNQLPFTFLAAKDLTHREKEMIYLYFNDFSLQRIASILEISKRTVERHFESIKKKLNCDTLGQVIPTLIKYDHALKKIISK</sequence>